<proteinExistence type="predicted"/>
<dbReference type="EMBL" id="CP071091">
    <property type="protein sequence ID" value="QSQ13434.1"/>
    <property type="molecule type" value="Genomic_DNA"/>
</dbReference>
<feature type="signal peptide" evidence="1">
    <location>
        <begin position="1"/>
        <end position="27"/>
    </location>
</feature>
<keyword evidence="1" id="KW-0732">Signal</keyword>
<dbReference type="Proteomes" id="UP000663090">
    <property type="component" value="Chromosome"/>
</dbReference>
<feature type="chain" id="PRO_5046641148" description="Phosphate-selective porin O and P" evidence="1">
    <location>
        <begin position="28"/>
        <end position="369"/>
    </location>
</feature>
<dbReference type="RefSeq" id="WP_206715162.1">
    <property type="nucleotide sequence ID" value="NZ_CP071091.1"/>
</dbReference>
<name>A0ABX7N4W2_9BACT</name>
<gene>
    <name evidence="2" type="ORF">JY572_34665</name>
</gene>
<reference evidence="2 3" key="1">
    <citation type="submission" date="2021-02" db="EMBL/GenBank/DDBJ databases">
        <title>De Novo genome assembly of isolated myxobacteria.</title>
        <authorList>
            <person name="Stevens D.C."/>
        </authorList>
    </citation>
    <scope>NUCLEOTIDE SEQUENCE [LARGE SCALE GENOMIC DNA]</scope>
    <source>
        <strain evidence="2 3">SCHIC003</strain>
    </source>
</reference>
<dbReference type="InterPro" id="IPR023614">
    <property type="entry name" value="Porin_dom_sf"/>
</dbReference>
<dbReference type="Gene3D" id="2.40.160.10">
    <property type="entry name" value="Porin"/>
    <property type="match status" value="1"/>
</dbReference>
<sequence length="369" mass="40462">MPHTSSRLLLALLVLAVALSPVGTAVAGRITLTDEAYLNVNLLMQPQVQLIKDGAPVGHVGTDFFLRRVRLLVFGAVTKRLTFFMETDQPNFGKDGKYDVDFYVQDAFVSYEFLDKVWVDAGFIIAPLSRHNLQGAIALDTVDFHSNVIRFTPGVGKVWRDMGVQLRGFAGPVGFRAAILNGVRGSVQPDGRVINPDDWPRGVAMARVNFLTREEDLFFQGIYFAEKPHLSMGAGVDYQPDAIATASGIHDSLALSADAFADVPFGADMELVFQAAAYHYRQGFDNPNSGTGFLAELGYRIGIVEPVVSATYFRSRVDAQDALALRPGINLWFKKHTFNLKTEVALSRTGDISEAETGIAGTAQLQFFY</sequence>
<organism evidence="2 3">
    <name type="scientific">Myxococcus landrumensis</name>
    <dbReference type="NCBI Taxonomy" id="2813577"/>
    <lineage>
        <taxon>Bacteria</taxon>
        <taxon>Pseudomonadati</taxon>
        <taxon>Myxococcota</taxon>
        <taxon>Myxococcia</taxon>
        <taxon>Myxococcales</taxon>
        <taxon>Cystobacterineae</taxon>
        <taxon>Myxococcaceae</taxon>
        <taxon>Myxococcus</taxon>
    </lineage>
</organism>
<accession>A0ABX7N4W2</accession>
<evidence type="ECO:0000313" key="2">
    <source>
        <dbReference type="EMBL" id="QSQ13434.1"/>
    </source>
</evidence>
<protein>
    <recommendedName>
        <fullName evidence="4">Phosphate-selective porin O and P</fullName>
    </recommendedName>
</protein>
<evidence type="ECO:0000256" key="1">
    <source>
        <dbReference type="SAM" id="SignalP"/>
    </source>
</evidence>
<evidence type="ECO:0000313" key="3">
    <source>
        <dbReference type="Proteomes" id="UP000663090"/>
    </source>
</evidence>
<keyword evidence="3" id="KW-1185">Reference proteome</keyword>
<evidence type="ECO:0008006" key="4">
    <source>
        <dbReference type="Google" id="ProtNLM"/>
    </source>
</evidence>